<comment type="caution">
    <text evidence="1">The sequence shown here is derived from an EMBL/GenBank/DDBJ whole genome shotgun (WGS) entry which is preliminary data.</text>
</comment>
<reference evidence="1 2" key="1">
    <citation type="submission" date="2015-12" db="EMBL/GenBank/DDBJ databases">
        <title>Draft genome of Thermovenabulum gondwanense isolated from a red thermophilic microbial mat colonisisng an outflow channel of a bore well.</title>
        <authorList>
            <person name="Patel B.K."/>
        </authorList>
    </citation>
    <scope>NUCLEOTIDE SEQUENCE [LARGE SCALE GENOMIC DNA]</scope>
    <source>
        <strain evidence="1 2">R270</strain>
    </source>
</reference>
<dbReference type="CDD" id="cd07516">
    <property type="entry name" value="HAD_Pase"/>
    <property type="match status" value="1"/>
</dbReference>
<dbReference type="Gene3D" id="3.40.50.1000">
    <property type="entry name" value="HAD superfamily/HAD-like"/>
    <property type="match status" value="1"/>
</dbReference>
<dbReference type="SUPFAM" id="SSF56784">
    <property type="entry name" value="HAD-like"/>
    <property type="match status" value="1"/>
</dbReference>
<dbReference type="NCBIfam" id="TIGR01484">
    <property type="entry name" value="HAD-SF-IIB"/>
    <property type="match status" value="1"/>
</dbReference>
<dbReference type="GO" id="GO:0000287">
    <property type="term" value="F:magnesium ion binding"/>
    <property type="evidence" value="ECO:0007669"/>
    <property type="project" value="TreeGrafter"/>
</dbReference>
<dbReference type="Pfam" id="PF08282">
    <property type="entry name" value="Hydrolase_3"/>
    <property type="match status" value="1"/>
</dbReference>
<keyword evidence="2" id="KW-1185">Reference proteome</keyword>
<dbReference type="GO" id="GO:0050308">
    <property type="term" value="F:sugar-phosphatase activity"/>
    <property type="evidence" value="ECO:0007669"/>
    <property type="project" value="UniProtKB-EC"/>
</dbReference>
<dbReference type="NCBIfam" id="TIGR00099">
    <property type="entry name" value="Cof-subfamily"/>
    <property type="match status" value="1"/>
</dbReference>
<name>A0A162MKY1_9FIRM</name>
<dbReference type="EC" id="3.1.3.23" evidence="1"/>
<dbReference type="EMBL" id="LOHZ01000027">
    <property type="protein sequence ID" value="KYO66520.1"/>
    <property type="molecule type" value="Genomic_DNA"/>
</dbReference>
<dbReference type="GO" id="GO:0005829">
    <property type="term" value="C:cytosol"/>
    <property type="evidence" value="ECO:0007669"/>
    <property type="project" value="TreeGrafter"/>
</dbReference>
<dbReference type="AlphaFoldDB" id="A0A162MKY1"/>
<accession>A0A162MKY1</accession>
<dbReference type="InterPro" id="IPR000150">
    <property type="entry name" value="Cof"/>
</dbReference>
<sequence length="271" mass="30890">MEYRLIVTDLDGTLLDENKNIPEENMRAIEAFRKKGGLFTIATGRGERGALPYIKKLNLDIPAVLFNGGELYDPQKGRIYTVYLERKLYDIIIDHFMDNPEIGIVVHYHDKVFISEIKSAHDYYINVQKVIYDRVYNLKEIERANKILLVGDVALAKEEIKRIEQKYGININAVQSDKYYFEILPENVSKGEGLKKLCDYLKIPLGKACAVGDNFNDISLLKTAGLGVAVENAEEPLKKKARFITRRNDEGGVAFLIEKILLGKMEPFTIK</sequence>
<dbReference type="Gene3D" id="3.30.1240.10">
    <property type="match status" value="1"/>
</dbReference>
<dbReference type="PANTHER" id="PTHR10000">
    <property type="entry name" value="PHOSPHOSERINE PHOSPHATASE"/>
    <property type="match status" value="1"/>
</dbReference>
<dbReference type="Proteomes" id="UP000075737">
    <property type="component" value="Unassembled WGS sequence"/>
</dbReference>
<dbReference type="SFLD" id="SFLDG01140">
    <property type="entry name" value="C2.B:_Phosphomannomutase_and_P"/>
    <property type="match status" value="1"/>
</dbReference>
<proteinExistence type="predicted"/>
<dbReference type="InterPro" id="IPR006379">
    <property type="entry name" value="HAD-SF_hydro_IIB"/>
</dbReference>
<dbReference type="STRING" id="520767.ATZ99_11480"/>
<dbReference type="RefSeq" id="WP_068748276.1">
    <property type="nucleotide sequence ID" value="NZ_LOHZ01000027.1"/>
</dbReference>
<protein>
    <submittedName>
        <fullName evidence="1">Sugar phosphatase YidA</fullName>
        <ecNumber evidence="1">3.1.3.23</ecNumber>
    </submittedName>
</protein>
<keyword evidence="1" id="KW-0378">Hydrolase</keyword>
<evidence type="ECO:0000313" key="1">
    <source>
        <dbReference type="EMBL" id="KYO66520.1"/>
    </source>
</evidence>
<evidence type="ECO:0000313" key="2">
    <source>
        <dbReference type="Proteomes" id="UP000075737"/>
    </source>
</evidence>
<dbReference type="InterPro" id="IPR023214">
    <property type="entry name" value="HAD_sf"/>
</dbReference>
<dbReference type="OrthoDB" id="9781413at2"/>
<dbReference type="InterPro" id="IPR036412">
    <property type="entry name" value="HAD-like_sf"/>
</dbReference>
<organism evidence="1 2">
    <name type="scientific">Thermovenabulum gondwanense</name>
    <dbReference type="NCBI Taxonomy" id="520767"/>
    <lineage>
        <taxon>Bacteria</taxon>
        <taxon>Bacillati</taxon>
        <taxon>Bacillota</taxon>
        <taxon>Clostridia</taxon>
        <taxon>Thermosediminibacterales</taxon>
        <taxon>Thermosediminibacteraceae</taxon>
        <taxon>Thermovenabulum</taxon>
    </lineage>
</organism>
<gene>
    <name evidence="1" type="primary">yidA</name>
    <name evidence="1" type="ORF">ATZ99_11480</name>
</gene>
<dbReference type="PANTHER" id="PTHR10000:SF8">
    <property type="entry name" value="HAD SUPERFAMILY HYDROLASE-LIKE, TYPE 3"/>
    <property type="match status" value="1"/>
</dbReference>
<dbReference type="SFLD" id="SFLDS00003">
    <property type="entry name" value="Haloacid_Dehalogenase"/>
    <property type="match status" value="1"/>
</dbReference>